<dbReference type="InterPro" id="IPR011990">
    <property type="entry name" value="TPR-like_helical_dom_sf"/>
</dbReference>
<reference evidence="4" key="2">
    <citation type="submission" date="2021-04" db="EMBL/GenBank/DDBJ databases">
        <authorList>
            <person name="Gilroy R."/>
        </authorList>
    </citation>
    <scope>NUCLEOTIDE SEQUENCE</scope>
    <source>
        <strain evidence="4">CHK118-2852</strain>
    </source>
</reference>
<feature type="chain" id="PRO_5038712487" evidence="2">
    <location>
        <begin position="20"/>
        <end position="525"/>
    </location>
</feature>
<feature type="transmembrane region" description="Helical" evidence="1">
    <location>
        <begin position="336"/>
        <end position="356"/>
    </location>
</feature>
<feature type="signal peptide" evidence="2">
    <location>
        <begin position="1"/>
        <end position="19"/>
    </location>
</feature>
<dbReference type="Gene3D" id="1.25.40.10">
    <property type="entry name" value="Tetratricopeptide repeat domain"/>
    <property type="match status" value="1"/>
</dbReference>
<gene>
    <name evidence="4" type="ORF">H9807_02295</name>
</gene>
<reference evidence="4" key="1">
    <citation type="journal article" date="2021" name="PeerJ">
        <title>Extensive microbial diversity within the chicken gut microbiome revealed by metagenomics and culture.</title>
        <authorList>
            <person name="Gilroy R."/>
            <person name="Ravi A."/>
            <person name="Getino M."/>
            <person name="Pursley I."/>
            <person name="Horton D.L."/>
            <person name="Alikhan N.F."/>
            <person name="Baker D."/>
            <person name="Gharbi K."/>
            <person name="Hall N."/>
            <person name="Watson M."/>
            <person name="Adriaenssens E.M."/>
            <person name="Foster-Nyarko E."/>
            <person name="Jarju S."/>
            <person name="Secka A."/>
            <person name="Antonio M."/>
            <person name="Oren A."/>
            <person name="Chaudhuri R.R."/>
            <person name="La Ragione R."/>
            <person name="Hildebrand F."/>
            <person name="Pallen M.J."/>
        </authorList>
    </citation>
    <scope>NUCLEOTIDE SEQUENCE</scope>
    <source>
        <strain evidence="4">CHK118-2852</strain>
    </source>
</reference>
<keyword evidence="1" id="KW-1133">Transmembrane helix</keyword>
<proteinExistence type="predicted"/>
<accession>A0A9D2GXQ8</accession>
<name>A0A9D2GXQ8_9BACE</name>
<evidence type="ECO:0000256" key="1">
    <source>
        <dbReference type="SAM" id="Phobius"/>
    </source>
</evidence>
<evidence type="ECO:0000259" key="3">
    <source>
        <dbReference type="Pfam" id="PF19904"/>
    </source>
</evidence>
<dbReference type="InterPro" id="IPR045957">
    <property type="entry name" value="DUF6377"/>
</dbReference>
<evidence type="ECO:0000313" key="4">
    <source>
        <dbReference type="EMBL" id="HIZ90945.1"/>
    </source>
</evidence>
<comment type="caution">
    <text evidence="4">The sequence shown here is derived from an EMBL/GenBank/DDBJ whole genome shotgun (WGS) entry which is preliminary data.</text>
</comment>
<keyword evidence="1" id="KW-0472">Membrane</keyword>
<dbReference type="EMBL" id="DXAV01000020">
    <property type="protein sequence ID" value="HIZ90945.1"/>
    <property type="molecule type" value="Genomic_DNA"/>
</dbReference>
<dbReference type="AlphaFoldDB" id="A0A9D2GXQ8"/>
<dbReference type="Pfam" id="PF19904">
    <property type="entry name" value="DUF6377"/>
    <property type="match status" value="1"/>
</dbReference>
<dbReference type="Proteomes" id="UP000824108">
    <property type="component" value="Unassembled WGS sequence"/>
</dbReference>
<protein>
    <submittedName>
        <fullName evidence="4">Helix-turn-helix domain-containing protein</fullName>
    </submittedName>
</protein>
<keyword evidence="2" id="KW-0732">Signal</keyword>
<sequence length="525" mass="61567">MKRCLLLLLWYGWSMSLIASVSSNRFPSMEQLLHSLDVAMEEYACYMNIREQRIEDLKKRQQVRTVSSRDFYYGLDSIYTEYKAYNCDSSLLYLRWSFWWATEYGTADDVLSVRLKQIYHMASAGMYREASDILKEVSRKTVSSARLSDYYYSCYKLYDEMGHYTQDEEFCNRYEAQAISYSDSLQRILDATSFLGRERKEHALRLSGRFDEALAVNDRRLEILSPDMPAYALVTYQRALIYGAMGNWEEEKRFLALSALTDIRLAIADHASLWDLAHRLYEEGDVERAYRYIRFSWQETTRYNARSRYLQTSGILSLIDQAYQAVQARQAFRLKWYVVLISVLVLLLGGTLFYIYRQMLRLAAARNNLACANKQLQLSNRIKEEYIGRFLNLCSTYIDRLCTCRRSVARNGGRQDAWSADLLKEAELKELYANFDEAFLKIFPDFIEQFNALLLPEERIVPKAGELLNTELRIFALIRLGIYDSAAIAKFLNYSVNTIYNYRAKVKGKARCPREDFEAYIKEIR</sequence>
<evidence type="ECO:0000313" key="5">
    <source>
        <dbReference type="Proteomes" id="UP000824108"/>
    </source>
</evidence>
<keyword evidence="1" id="KW-0812">Transmembrane</keyword>
<organism evidence="4 5">
    <name type="scientific">Candidatus Bacteroides merdavium</name>
    <dbReference type="NCBI Taxonomy" id="2838472"/>
    <lineage>
        <taxon>Bacteria</taxon>
        <taxon>Pseudomonadati</taxon>
        <taxon>Bacteroidota</taxon>
        <taxon>Bacteroidia</taxon>
        <taxon>Bacteroidales</taxon>
        <taxon>Bacteroidaceae</taxon>
        <taxon>Bacteroides</taxon>
    </lineage>
</organism>
<feature type="domain" description="DUF6377" evidence="3">
    <location>
        <begin position="262"/>
        <end position="489"/>
    </location>
</feature>
<evidence type="ECO:0000256" key="2">
    <source>
        <dbReference type="SAM" id="SignalP"/>
    </source>
</evidence>